<name>A0A9W6XLV0_9STRA</name>
<proteinExistence type="predicted"/>
<keyword evidence="3" id="KW-1185">Reference proteome</keyword>
<comment type="caution">
    <text evidence="2">The sequence shown here is derived from an EMBL/GenBank/DDBJ whole genome shotgun (WGS) entry which is preliminary data.</text>
</comment>
<evidence type="ECO:0000313" key="2">
    <source>
        <dbReference type="EMBL" id="GMF41074.1"/>
    </source>
</evidence>
<feature type="region of interest" description="Disordered" evidence="1">
    <location>
        <begin position="152"/>
        <end position="232"/>
    </location>
</feature>
<dbReference type="Proteomes" id="UP001165121">
    <property type="component" value="Unassembled WGS sequence"/>
</dbReference>
<evidence type="ECO:0000256" key="1">
    <source>
        <dbReference type="SAM" id="MobiDB-lite"/>
    </source>
</evidence>
<sequence length="422" mass="48312">MVQKQQALIDVLTSQHKEVKVEGISLPRSYGNMGDSVELYFDQVIHYFEVKNIVWQDENQSKRIIAMMTANFRGNAAACLKHKRCSSLEDYISQFRVAIMQVKDMSELDKITYFNSRLVSPTKEVQYRRCTTVSEALTVALEYNRSHVRAGPFQKSRWTPPRSFGRSNPTSFARANTAPQRPAENEPEPMEIDTGHEHNPRRDNYRRPVQNNKPLQWQTEEQGTNNSYQSDTKRGQFAVDTLAADKPESVEVVEINDLNAATIQSLPAPNELIRKSGLCEGKRVTIMLDTGATCNVIRPGLGDTIPDTLISQVTLIDGSTTKKRTVHKGKVTVEMDGYRFRDLEVLVWFMSPEHDVILGKPWFTKYQPIIDWRTHHLQFKPQGLKPELRKLEVSDAEFKAKAKRHGYDEFYRVKITPAQPVT</sequence>
<dbReference type="OrthoDB" id="122605at2759"/>
<dbReference type="SUPFAM" id="SSF50630">
    <property type="entry name" value="Acid proteases"/>
    <property type="match status" value="1"/>
</dbReference>
<dbReference type="CDD" id="cd00303">
    <property type="entry name" value="retropepsin_like"/>
    <property type="match status" value="1"/>
</dbReference>
<evidence type="ECO:0000313" key="3">
    <source>
        <dbReference type="Proteomes" id="UP001165121"/>
    </source>
</evidence>
<organism evidence="2 3">
    <name type="scientific">Phytophthora fragariaefolia</name>
    <dbReference type="NCBI Taxonomy" id="1490495"/>
    <lineage>
        <taxon>Eukaryota</taxon>
        <taxon>Sar</taxon>
        <taxon>Stramenopiles</taxon>
        <taxon>Oomycota</taxon>
        <taxon>Peronosporomycetes</taxon>
        <taxon>Peronosporales</taxon>
        <taxon>Peronosporaceae</taxon>
        <taxon>Phytophthora</taxon>
    </lineage>
</organism>
<reference evidence="2" key="1">
    <citation type="submission" date="2023-04" db="EMBL/GenBank/DDBJ databases">
        <title>Phytophthora fragariaefolia NBRC 109709.</title>
        <authorList>
            <person name="Ichikawa N."/>
            <person name="Sato H."/>
            <person name="Tonouchi N."/>
        </authorList>
    </citation>
    <scope>NUCLEOTIDE SEQUENCE</scope>
    <source>
        <strain evidence="2">NBRC 109709</strain>
    </source>
</reference>
<dbReference type="InterPro" id="IPR021109">
    <property type="entry name" value="Peptidase_aspartic_dom_sf"/>
</dbReference>
<dbReference type="EMBL" id="BSXT01001303">
    <property type="protein sequence ID" value="GMF41074.1"/>
    <property type="molecule type" value="Genomic_DNA"/>
</dbReference>
<dbReference type="AlphaFoldDB" id="A0A9W6XLV0"/>
<accession>A0A9W6XLV0</accession>
<protein>
    <submittedName>
        <fullName evidence="2">Unnamed protein product</fullName>
    </submittedName>
</protein>
<feature type="compositionally biased region" description="Polar residues" evidence="1">
    <location>
        <begin position="165"/>
        <end position="179"/>
    </location>
</feature>
<feature type="compositionally biased region" description="Basic and acidic residues" evidence="1">
    <location>
        <begin position="193"/>
        <end position="206"/>
    </location>
</feature>
<dbReference type="Gene3D" id="2.40.70.10">
    <property type="entry name" value="Acid Proteases"/>
    <property type="match status" value="1"/>
</dbReference>
<gene>
    <name evidence="2" type="ORF">Pfra01_001284900</name>
</gene>
<dbReference type="Pfam" id="PF13650">
    <property type="entry name" value="Asp_protease_2"/>
    <property type="match status" value="1"/>
</dbReference>
<feature type="compositionally biased region" description="Polar residues" evidence="1">
    <location>
        <begin position="209"/>
        <end position="230"/>
    </location>
</feature>